<dbReference type="GO" id="GO:0003998">
    <property type="term" value="F:acylphosphatase activity"/>
    <property type="evidence" value="ECO:0007669"/>
    <property type="project" value="UniProtKB-EC"/>
</dbReference>
<dbReference type="PROSITE" id="PS51160">
    <property type="entry name" value="ACYLPHOSPHATASE_3"/>
    <property type="match status" value="1"/>
</dbReference>
<dbReference type="STRING" id="111780.Sta7437_4341"/>
<accession>K9XYY3</accession>
<evidence type="ECO:0000259" key="8">
    <source>
        <dbReference type="PROSITE" id="PS51160"/>
    </source>
</evidence>
<dbReference type="PANTHER" id="PTHR47268:SF4">
    <property type="entry name" value="ACYLPHOSPHATASE"/>
    <property type="match status" value="1"/>
</dbReference>
<evidence type="ECO:0000256" key="7">
    <source>
        <dbReference type="RuleBase" id="RU004168"/>
    </source>
</evidence>
<dbReference type="SUPFAM" id="SSF54975">
    <property type="entry name" value="Acylphosphatase/BLUF domain-like"/>
    <property type="match status" value="1"/>
</dbReference>
<dbReference type="Proteomes" id="UP000010473">
    <property type="component" value="Chromosome"/>
</dbReference>
<dbReference type="OrthoDB" id="9808093at2"/>
<dbReference type="InterPro" id="IPR036046">
    <property type="entry name" value="Acylphosphatase-like_dom_sf"/>
</dbReference>
<dbReference type="EMBL" id="CP003653">
    <property type="protein sequence ID" value="AFZ37810.1"/>
    <property type="molecule type" value="Genomic_DNA"/>
</dbReference>
<dbReference type="InterPro" id="IPR017968">
    <property type="entry name" value="Acylphosphatase_CS"/>
</dbReference>
<dbReference type="eggNOG" id="COG1254">
    <property type="taxonomic scope" value="Bacteria"/>
</dbReference>
<dbReference type="PROSITE" id="PS00150">
    <property type="entry name" value="ACYLPHOSPHATASE_1"/>
    <property type="match status" value="1"/>
</dbReference>
<comment type="similarity">
    <text evidence="1 7">Belongs to the acylphosphatase family.</text>
</comment>
<sequence length="91" mass="10038">MKKIRAIVSGQVQGVGFRMSTRSQARQIGIDGFVRNLSNGNVEIMAKGEAQKVDQFLEWAKSGPPSAVVNKLEVEVLVDDGEEFDGFEIRK</sequence>
<feature type="active site" evidence="5">
    <location>
        <position position="36"/>
    </location>
</feature>
<name>K9XYY3_STAC7</name>
<evidence type="ECO:0000313" key="9">
    <source>
        <dbReference type="EMBL" id="AFZ37810.1"/>
    </source>
</evidence>
<comment type="catalytic activity">
    <reaction evidence="4 5 6">
        <text>an acyl phosphate + H2O = a carboxylate + phosphate + H(+)</text>
        <dbReference type="Rhea" id="RHEA:14965"/>
        <dbReference type="ChEBI" id="CHEBI:15377"/>
        <dbReference type="ChEBI" id="CHEBI:15378"/>
        <dbReference type="ChEBI" id="CHEBI:29067"/>
        <dbReference type="ChEBI" id="CHEBI:43474"/>
        <dbReference type="ChEBI" id="CHEBI:59918"/>
        <dbReference type="EC" id="3.6.1.7"/>
    </reaction>
</comment>
<keyword evidence="10" id="KW-1185">Reference proteome</keyword>
<evidence type="ECO:0000313" key="10">
    <source>
        <dbReference type="Proteomes" id="UP000010473"/>
    </source>
</evidence>
<evidence type="ECO:0000256" key="5">
    <source>
        <dbReference type="PROSITE-ProRule" id="PRU00520"/>
    </source>
</evidence>
<gene>
    <name evidence="9" type="ordered locus">Sta7437_4341</name>
</gene>
<evidence type="ECO:0000256" key="6">
    <source>
        <dbReference type="RuleBase" id="RU000553"/>
    </source>
</evidence>
<dbReference type="HOGENOM" id="CLU_141932_1_0_3"/>
<evidence type="ECO:0000256" key="1">
    <source>
        <dbReference type="ARBA" id="ARBA00005614"/>
    </source>
</evidence>
<dbReference type="EC" id="3.6.1.7" evidence="2 5"/>
<dbReference type="AlphaFoldDB" id="K9XYY3"/>
<feature type="domain" description="Acylphosphatase-like" evidence="8">
    <location>
        <begin position="3"/>
        <end position="91"/>
    </location>
</feature>
<dbReference type="InterPro" id="IPR020456">
    <property type="entry name" value="Acylphosphatase"/>
</dbReference>
<dbReference type="Gene3D" id="3.30.70.100">
    <property type="match status" value="1"/>
</dbReference>
<dbReference type="PANTHER" id="PTHR47268">
    <property type="entry name" value="ACYLPHOSPHATASE"/>
    <property type="match status" value="1"/>
</dbReference>
<dbReference type="PROSITE" id="PS00151">
    <property type="entry name" value="ACYLPHOSPHATASE_2"/>
    <property type="match status" value="1"/>
</dbReference>
<dbReference type="PRINTS" id="PR00112">
    <property type="entry name" value="ACYLPHPHTASE"/>
</dbReference>
<dbReference type="RefSeq" id="WP_015195464.1">
    <property type="nucleotide sequence ID" value="NC_019748.1"/>
</dbReference>
<evidence type="ECO:0000256" key="2">
    <source>
        <dbReference type="ARBA" id="ARBA00012150"/>
    </source>
</evidence>
<evidence type="ECO:0000256" key="3">
    <source>
        <dbReference type="ARBA" id="ARBA00015991"/>
    </source>
</evidence>
<dbReference type="KEGG" id="scs:Sta7437_4341"/>
<proteinExistence type="inferred from homology"/>
<protein>
    <recommendedName>
        <fullName evidence="3 5">Acylphosphatase</fullName>
        <ecNumber evidence="2 5">3.6.1.7</ecNumber>
    </recommendedName>
</protein>
<dbReference type="Pfam" id="PF00708">
    <property type="entry name" value="Acylphosphatase"/>
    <property type="match status" value="1"/>
</dbReference>
<keyword evidence="5 6" id="KW-0378">Hydrolase</keyword>
<feature type="active site" evidence="5">
    <location>
        <position position="18"/>
    </location>
</feature>
<reference evidence="10" key="1">
    <citation type="journal article" date="2013" name="Proc. Natl. Acad. Sci. U.S.A.">
        <title>Improving the coverage of the cyanobacterial phylum using diversity-driven genome sequencing.</title>
        <authorList>
            <person name="Shih P.M."/>
            <person name="Wu D."/>
            <person name="Latifi A."/>
            <person name="Axen S.D."/>
            <person name="Fewer D.P."/>
            <person name="Talla E."/>
            <person name="Calteau A."/>
            <person name="Cai F."/>
            <person name="Tandeau de Marsac N."/>
            <person name="Rippka R."/>
            <person name="Herdman M."/>
            <person name="Sivonen K."/>
            <person name="Coursin T."/>
            <person name="Laurent T."/>
            <person name="Goodwin L."/>
            <person name="Nolan M."/>
            <person name="Davenport K.W."/>
            <person name="Han C.S."/>
            <person name="Rubin E.M."/>
            <person name="Eisen J.A."/>
            <person name="Woyke T."/>
            <person name="Gugger M."/>
            <person name="Kerfeld C.A."/>
        </authorList>
    </citation>
    <scope>NUCLEOTIDE SEQUENCE [LARGE SCALE GENOMIC DNA]</scope>
    <source>
        <strain evidence="10">ATCC 29371 / PCC 7437</strain>
    </source>
</reference>
<evidence type="ECO:0000256" key="4">
    <source>
        <dbReference type="ARBA" id="ARBA00047645"/>
    </source>
</evidence>
<organism evidence="9 10">
    <name type="scientific">Stanieria cyanosphaera (strain ATCC 29371 / PCC 7437)</name>
    <dbReference type="NCBI Taxonomy" id="111780"/>
    <lineage>
        <taxon>Bacteria</taxon>
        <taxon>Bacillati</taxon>
        <taxon>Cyanobacteriota</taxon>
        <taxon>Cyanophyceae</taxon>
        <taxon>Pleurocapsales</taxon>
        <taxon>Dermocarpellaceae</taxon>
        <taxon>Stanieria</taxon>
    </lineage>
</organism>
<dbReference type="InterPro" id="IPR001792">
    <property type="entry name" value="Acylphosphatase-like_dom"/>
</dbReference>